<proteinExistence type="predicted"/>
<comment type="caution">
    <text evidence="1">The sequence shown here is derived from an EMBL/GenBank/DDBJ whole genome shotgun (WGS) entry which is preliminary data.</text>
</comment>
<protein>
    <submittedName>
        <fullName evidence="1">Uncharacterized protein</fullName>
    </submittedName>
</protein>
<gene>
    <name evidence="1" type="ORF">ACFVKH_19955</name>
</gene>
<evidence type="ECO:0000313" key="2">
    <source>
        <dbReference type="Proteomes" id="UP001600165"/>
    </source>
</evidence>
<organism evidence="1 2">
    <name type="scientific">Almyronema epifaneia S1</name>
    <dbReference type="NCBI Taxonomy" id="2991925"/>
    <lineage>
        <taxon>Bacteria</taxon>
        <taxon>Bacillati</taxon>
        <taxon>Cyanobacteriota</taxon>
        <taxon>Cyanophyceae</taxon>
        <taxon>Nodosilineales</taxon>
        <taxon>Nodosilineaceae</taxon>
        <taxon>Almyronema</taxon>
        <taxon>Almyronema epifaneia</taxon>
    </lineage>
</organism>
<dbReference type="RefSeq" id="WP_377968187.1">
    <property type="nucleotide sequence ID" value="NZ_JBHZOL010000115.1"/>
</dbReference>
<accession>A0ABW6IK02</accession>
<keyword evidence="2" id="KW-1185">Reference proteome</keyword>
<evidence type="ECO:0000313" key="1">
    <source>
        <dbReference type="EMBL" id="MFE4108558.1"/>
    </source>
</evidence>
<dbReference type="EMBL" id="JBHZOL010000115">
    <property type="protein sequence ID" value="MFE4108558.1"/>
    <property type="molecule type" value="Genomic_DNA"/>
</dbReference>
<name>A0ABW6IK02_9CYAN</name>
<reference evidence="1 2" key="1">
    <citation type="submission" date="2024-10" db="EMBL/GenBank/DDBJ databases">
        <authorList>
            <person name="Ratan Roy A."/>
            <person name="Morales Sandoval P.H."/>
            <person name="De Los Santos Villalobos S."/>
            <person name="Chakraborty S."/>
            <person name="Mukherjee J."/>
        </authorList>
    </citation>
    <scope>NUCLEOTIDE SEQUENCE [LARGE SCALE GENOMIC DNA]</scope>
    <source>
        <strain evidence="1 2">S1</strain>
    </source>
</reference>
<sequence length="112" mass="12304">MNPLTYYCDLPATQRLSKKYGAHLERLSAEDSLAIQAGLSISMHWIASCPGAEPELLPACTTEIQHSFDDEELIEIINQLDEELDDGWLAMQLVSGLANICSHKLASSSTRA</sequence>
<dbReference type="Proteomes" id="UP001600165">
    <property type="component" value="Unassembled WGS sequence"/>
</dbReference>